<gene>
    <name evidence="11" type="ORF">HPBE_LOCUS6836</name>
</gene>
<reference evidence="11 12" key="1">
    <citation type="submission" date="2018-11" db="EMBL/GenBank/DDBJ databases">
        <authorList>
            <consortium name="Pathogen Informatics"/>
        </authorList>
    </citation>
    <scope>NUCLEOTIDE SEQUENCE [LARGE SCALE GENOMIC DNA]</scope>
</reference>
<dbReference type="SUPFAM" id="SSF55486">
    <property type="entry name" value="Metalloproteases ('zincins'), catalytic domain"/>
    <property type="match status" value="1"/>
</dbReference>
<comment type="cofactor">
    <cofactor evidence="7 8">
        <name>Zn(2+)</name>
        <dbReference type="ChEBI" id="CHEBI:29105"/>
    </cofactor>
    <text evidence="7 8">Binds 1 zinc ion per subunit.</text>
</comment>
<dbReference type="InterPro" id="IPR001506">
    <property type="entry name" value="Peptidase_M12A"/>
</dbReference>
<dbReference type="InterPro" id="IPR017050">
    <property type="entry name" value="Metallopeptidase_nem"/>
</dbReference>
<evidence type="ECO:0000256" key="3">
    <source>
        <dbReference type="ARBA" id="ARBA00022729"/>
    </source>
</evidence>
<keyword evidence="7 8" id="KW-0645">Protease</keyword>
<proteinExistence type="predicted"/>
<feature type="compositionally biased region" description="Basic and acidic residues" evidence="9">
    <location>
        <begin position="482"/>
        <end position="497"/>
    </location>
</feature>
<keyword evidence="3 6" id="KW-0732">Signal</keyword>
<dbReference type="InterPro" id="IPR034035">
    <property type="entry name" value="Astacin-like_dom"/>
</dbReference>
<dbReference type="WBParaSite" id="HPBE_0000683501-mRNA-1">
    <property type="protein sequence ID" value="HPBE_0000683501-mRNA-1"/>
    <property type="gene ID" value="HPBE_0000683501"/>
</dbReference>
<dbReference type="GO" id="GO:0004222">
    <property type="term" value="F:metalloendopeptidase activity"/>
    <property type="evidence" value="ECO:0007669"/>
    <property type="project" value="UniProtKB-UniRule"/>
</dbReference>
<dbReference type="InterPro" id="IPR006026">
    <property type="entry name" value="Peptidase_Metallo"/>
</dbReference>
<dbReference type="PRINTS" id="PR00480">
    <property type="entry name" value="ASTACIN"/>
</dbReference>
<dbReference type="PANTHER" id="PTHR10127">
    <property type="entry name" value="DISCOIDIN, CUB, EGF, LAMININ , AND ZINC METALLOPROTEASE DOMAIN CONTAINING"/>
    <property type="match status" value="1"/>
</dbReference>
<feature type="signal peptide" evidence="6 8">
    <location>
        <begin position="1"/>
        <end position="16"/>
    </location>
</feature>
<feature type="binding site" evidence="7">
    <location>
        <position position="244"/>
    </location>
    <ligand>
        <name>Zn(2+)</name>
        <dbReference type="ChEBI" id="CHEBI:29105"/>
        <note>catalytic</note>
    </ligand>
</feature>
<dbReference type="GO" id="GO:0006508">
    <property type="term" value="P:proteolysis"/>
    <property type="evidence" value="ECO:0007669"/>
    <property type="project" value="UniProtKB-KW"/>
</dbReference>
<comment type="caution">
    <text evidence="7">Lacks conserved residue(s) required for the propagation of feature annotation.</text>
</comment>
<organism evidence="11">
    <name type="scientific">Heligmosomoides polygyrus</name>
    <name type="common">Parasitic roundworm</name>
    <dbReference type="NCBI Taxonomy" id="6339"/>
    <lineage>
        <taxon>Eukaryota</taxon>
        <taxon>Metazoa</taxon>
        <taxon>Ecdysozoa</taxon>
        <taxon>Nematoda</taxon>
        <taxon>Chromadorea</taxon>
        <taxon>Rhabditida</taxon>
        <taxon>Rhabditina</taxon>
        <taxon>Rhabditomorpha</taxon>
        <taxon>Strongyloidea</taxon>
        <taxon>Heligmosomidae</taxon>
        <taxon>Heligmosomoides</taxon>
    </lineage>
</organism>
<dbReference type="InterPro" id="IPR024079">
    <property type="entry name" value="MetalloPept_cat_dom_sf"/>
</dbReference>
<feature type="chain" id="PRO_5044515910" description="Zinc metalloproteinase" evidence="6 8">
    <location>
        <begin position="17"/>
        <end position="530"/>
    </location>
</feature>
<evidence type="ECO:0000256" key="9">
    <source>
        <dbReference type="SAM" id="MobiDB-lite"/>
    </source>
</evidence>
<comment type="subcellular location">
    <subcellularLocation>
        <location evidence="1 6">Secreted</location>
    </subcellularLocation>
</comment>
<dbReference type="AlphaFoldDB" id="A0A3P7XXH6"/>
<evidence type="ECO:0000256" key="4">
    <source>
        <dbReference type="ARBA" id="ARBA00023157"/>
    </source>
</evidence>
<protein>
    <recommendedName>
        <fullName evidence="6">Zinc metalloproteinase</fullName>
    </recommendedName>
</protein>
<evidence type="ECO:0000256" key="5">
    <source>
        <dbReference type="ARBA" id="ARBA00023180"/>
    </source>
</evidence>
<feature type="active site" evidence="7">
    <location>
        <position position="245"/>
    </location>
</feature>
<evidence type="ECO:0000256" key="8">
    <source>
        <dbReference type="RuleBase" id="RU361183"/>
    </source>
</evidence>
<dbReference type="SMART" id="SM00235">
    <property type="entry name" value="ZnMc"/>
    <property type="match status" value="1"/>
</dbReference>
<dbReference type="Pfam" id="PF01400">
    <property type="entry name" value="Astacin"/>
    <property type="match status" value="1"/>
</dbReference>
<dbReference type="EMBL" id="UZAH01025752">
    <property type="protein sequence ID" value="VDO69909.1"/>
    <property type="molecule type" value="Genomic_DNA"/>
</dbReference>
<evidence type="ECO:0000313" key="13">
    <source>
        <dbReference type="WBParaSite" id="HPBE_0000683501-mRNA-1"/>
    </source>
</evidence>
<feature type="binding site" evidence="7">
    <location>
        <position position="254"/>
    </location>
    <ligand>
        <name>Zn(2+)</name>
        <dbReference type="ChEBI" id="CHEBI:29105"/>
        <note>catalytic</note>
    </ligand>
</feature>
<keyword evidence="7 8" id="KW-0479">Metal-binding</keyword>
<keyword evidence="7 8" id="KW-0378">Hydrolase</keyword>
<evidence type="ECO:0000256" key="7">
    <source>
        <dbReference type="PROSITE-ProRule" id="PRU01211"/>
    </source>
</evidence>
<keyword evidence="5" id="KW-0325">Glycoprotein</keyword>
<evidence type="ECO:0000259" key="10">
    <source>
        <dbReference type="PROSITE" id="PS51864"/>
    </source>
</evidence>
<dbReference type="Gene3D" id="3.40.390.10">
    <property type="entry name" value="Collagenase (Catalytic Domain)"/>
    <property type="match status" value="1"/>
</dbReference>
<evidence type="ECO:0000256" key="6">
    <source>
        <dbReference type="PIRNR" id="PIRNR036365"/>
    </source>
</evidence>
<evidence type="ECO:0000313" key="11">
    <source>
        <dbReference type="EMBL" id="VDO69909.1"/>
    </source>
</evidence>
<keyword evidence="7 8" id="KW-0482">Metalloprotease</keyword>
<dbReference type="GO" id="GO:0008270">
    <property type="term" value="F:zinc ion binding"/>
    <property type="evidence" value="ECO:0007669"/>
    <property type="project" value="UniProtKB-UniRule"/>
</dbReference>
<evidence type="ECO:0000256" key="1">
    <source>
        <dbReference type="ARBA" id="ARBA00004613"/>
    </source>
</evidence>
<dbReference type="GO" id="GO:0005576">
    <property type="term" value="C:extracellular region"/>
    <property type="evidence" value="ECO:0007669"/>
    <property type="project" value="UniProtKB-SubCell"/>
</dbReference>
<keyword evidence="12" id="KW-1185">Reference proteome</keyword>
<name>A0A3P7XXH6_HELPZ</name>
<dbReference type="OrthoDB" id="291007at2759"/>
<accession>A0A3P7XXH6</accession>
<evidence type="ECO:0000313" key="12">
    <source>
        <dbReference type="Proteomes" id="UP000050761"/>
    </source>
</evidence>
<dbReference type="Proteomes" id="UP000050761">
    <property type="component" value="Unassembled WGS sequence"/>
</dbReference>
<dbReference type="CDD" id="cd04280">
    <property type="entry name" value="ZnMc_astacin_like"/>
    <property type="match status" value="1"/>
</dbReference>
<sequence length="530" mass="60166">MRLFLLLLLLVVAANGGIFDSISEKVKGVFGGEGSFGEKLKNATIVGFRKLFNNTAVSRFRQRLKSMQAKVMKTLELSPEMLKSLKERLKLLRPIKQDKVKEEGDSISDINELNGVGQELFQSDIALTKLQAEEIVEEIEEEASEGNRTKRQAFRDRTYPRKLWSEGVNYYFHPYSSREMRSAFVKGAKLWEQDTCIDFRESSYATDRIKVFPEDGCWSYVGKIGNEQSLSLGRGCEAVSIAAHEIGHALGFFHTMSRHDRDQYVTVNTANIKPDWLDQFTKETTRTNYNYGMTYDSGSIMHYGARSASRNKQPTMVPMDVRYQETLGSPFISFIDLSMLNEHYNCKAKCKKETSAKCERGGFPHPRDCSKCICPGGYSGKTCTERPSGCGKTVQASSEWETLRDTLGDGRIHEDFTKCHYWIQSPQNTQIEVRIVSFTRGVATDGCSYAGVEIKTNKDQTLTGYRENLILRISLDTPVSDKDDGHNVVDDHNRSKPEPTTPAHLLHMEREAERLRSIVIIAVRVEFNYH</sequence>
<keyword evidence="7 8" id="KW-0862">Zinc</keyword>
<feature type="domain" description="Peptidase M12A" evidence="10">
    <location>
        <begin position="152"/>
        <end position="347"/>
    </location>
</feature>
<feature type="binding site" evidence="7">
    <location>
        <position position="248"/>
    </location>
    <ligand>
        <name>Zn(2+)</name>
        <dbReference type="ChEBI" id="CHEBI:29105"/>
        <note>catalytic</note>
    </ligand>
</feature>
<evidence type="ECO:0000256" key="2">
    <source>
        <dbReference type="ARBA" id="ARBA00022525"/>
    </source>
</evidence>
<keyword evidence="2 6" id="KW-0964">Secreted</keyword>
<dbReference type="PROSITE" id="PS51864">
    <property type="entry name" value="ASTACIN"/>
    <property type="match status" value="1"/>
</dbReference>
<dbReference type="GO" id="GO:0018996">
    <property type="term" value="P:molting cycle, collagen and cuticulin-based cuticle"/>
    <property type="evidence" value="ECO:0007669"/>
    <property type="project" value="InterPro"/>
</dbReference>
<dbReference type="PIRSF" id="PIRSF036365">
    <property type="entry name" value="Astacin_nematoda"/>
    <property type="match status" value="1"/>
</dbReference>
<keyword evidence="4" id="KW-1015">Disulfide bond</keyword>
<feature type="region of interest" description="Disordered" evidence="9">
    <location>
        <begin position="482"/>
        <end position="501"/>
    </location>
</feature>
<reference evidence="13" key="2">
    <citation type="submission" date="2019-09" db="UniProtKB">
        <authorList>
            <consortium name="WormBaseParasite"/>
        </authorList>
    </citation>
    <scope>IDENTIFICATION</scope>
</reference>
<dbReference type="PANTHER" id="PTHR10127:SF793">
    <property type="entry name" value="ZINC METALLOPROTEINASE NAS-31"/>
    <property type="match status" value="1"/>
</dbReference>